<evidence type="ECO:0000313" key="21">
    <source>
        <dbReference type="EnsemblMetazoa" id="tetur17g02000.1"/>
    </source>
</evidence>
<dbReference type="GO" id="GO:0005743">
    <property type="term" value="C:mitochondrial inner membrane"/>
    <property type="evidence" value="ECO:0007669"/>
    <property type="project" value="UniProtKB-SubCell"/>
</dbReference>
<dbReference type="InterPro" id="IPR039421">
    <property type="entry name" value="Type_1_exporter"/>
</dbReference>
<dbReference type="PANTHER" id="PTHR43394">
    <property type="entry name" value="ATP-DEPENDENT PERMEASE MDL1, MITOCHONDRIAL"/>
    <property type="match status" value="1"/>
</dbReference>
<dbReference type="GO" id="GO:0090374">
    <property type="term" value="P:oligopeptide export from mitochondrion"/>
    <property type="evidence" value="ECO:0007669"/>
    <property type="project" value="TreeGrafter"/>
</dbReference>
<keyword evidence="4" id="KW-0633">Potassium transport</keyword>
<dbReference type="SUPFAM" id="SSF90123">
    <property type="entry name" value="ABC transporter transmembrane region"/>
    <property type="match status" value="1"/>
</dbReference>
<dbReference type="Pfam" id="PF00005">
    <property type="entry name" value="ABC_tran"/>
    <property type="match status" value="1"/>
</dbReference>
<dbReference type="Pfam" id="PF00664">
    <property type="entry name" value="ABC_membrane"/>
    <property type="match status" value="1"/>
</dbReference>
<dbReference type="Proteomes" id="UP000015104">
    <property type="component" value="Unassembled WGS sequence"/>
</dbReference>
<keyword evidence="6" id="KW-0547">Nucleotide-binding</keyword>
<keyword evidence="10" id="KW-0630">Potassium</keyword>
<comment type="subcellular location">
    <subcellularLocation>
        <location evidence="1">Mitochondrion inner membrane</location>
        <topology evidence="1">Multi-pass membrane protein</topology>
    </subcellularLocation>
</comment>
<evidence type="ECO:0000256" key="2">
    <source>
        <dbReference type="ARBA" id="ARBA00007577"/>
    </source>
</evidence>
<organism evidence="21 22">
    <name type="scientific">Tetranychus urticae</name>
    <name type="common">Two-spotted spider mite</name>
    <dbReference type="NCBI Taxonomy" id="32264"/>
    <lineage>
        <taxon>Eukaryota</taxon>
        <taxon>Metazoa</taxon>
        <taxon>Ecdysozoa</taxon>
        <taxon>Arthropoda</taxon>
        <taxon>Chelicerata</taxon>
        <taxon>Arachnida</taxon>
        <taxon>Acari</taxon>
        <taxon>Acariformes</taxon>
        <taxon>Trombidiformes</taxon>
        <taxon>Prostigmata</taxon>
        <taxon>Eleutherengona</taxon>
        <taxon>Raphignathae</taxon>
        <taxon>Tetranychoidea</taxon>
        <taxon>Tetranychidae</taxon>
        <taxon>Tetranychus</taxon>
    </lineage>
</organism>
<feature type="domain" description="ABC transmembrane type-1" evidence="20">
    <location>
        <begin position="119"/>
        <end position="411"/>
    </location>
</feature>
<dbReference type="FunFam" id="1.20.1560.10:FF:000016">
    <property type="entry name" value="ATP-binding cassette sub-family B member 8, mitochondrial"/>
    <property type="match status" value="1"/>
</dbReference>
<evidence type="ECO:0000256" key="11">
    <source>
        <dbReference type="ARBA" id="ARBA00022989"/>
    </source>
</evidence>
<keyword evidence="22" id="KW-1185">Reference proteome</keyword>
<evidence type="ECO:0000256" key="3">
    <source>
        <dbReference type="ARBA" id="ARBA00022448"/>
    </source>
</evidence>
<evidence type="ECO:0000313" key="22">
    <source>
        <dbReference type="Proteomes" id="UP000015104"/>
    </source>
</evidence>
<feature type="domain" description="ABC transporter" evidence="19">
    <location>
        <begin position="444"/>
        <end position="681"/>
    </location>
</feature>
<keyword evidence="11 18" id="KW-1133">Transmembrane helix</keyword>
<keyword evidence="5 18" id="KW-0812">Transmembrane</keyword>
<evidence type="ECO:0000256" key="4">
    <source>
        <dbReference type="ARBA" id="ARBA00022538"/>
    </source>
</evidence>
<dbReference type="HOGENOM" id="CLU_000604_84_3_1"/>
<keyword evidence="8" id="KW-0067">ATP-binding</keyword>
<dbReference type="InterPro" id="IPR017871">
    <property type="entry name" value="ABC_transporter-like_CS"/>
</dbReference>
<dbReference type="EnsemblMetazoa" id="tetur17g02000.1">
    <property type="protein sequence ID" value="tetur17g02000.1"/>
    <property type="gene ID" value="tetur17g02000"/>
</dbReference>
<dbReference type="PROSITE" id="PS50929">
    <property type="entry name" value="ABC_TM1F"/>
    <property type="match status" value="1"/>
</dbReference>
<dbReference type="GO" id="GO:0015421">
    <property type="term" value="F:ABC-type oligopeptide transporter activity"/>
    <property type="evidence" value="ECO:0007669"/>
    <property type="project" value="TreeGrafter"/>
</dbReference>
<evidence type="ECO:0000256" key="15">
    <source>
        <dbReference type="ARBA" id="ARBA00040439"/>
    </source>
</evidence>
<dbReference type="Gene3D" id="3.40.50.300">
    <property type="entry name" value="P-loop containing nucleotide triphosphate hydrolases"/>
    <property type="match status" value="1"/>
</dbReference>
<dbReference type="FunFam" id="3.40.50.300:FF:000403">
    <property type="entry name" value="ATP-binding cassette sub-family B member 8, mitochondrial"/>
    <property type="match status" value="1"/>
</dbReference>
<keyword evidence="3" id="KW-0813">Transport</keyword>
<keyword evidence="13" id="KW-0496">Mitochondrion</keyword>
<dbReference type="SMART" id="SM00382">
    <property type="entry name" value="AAA"/>
    <property type="match status" value="1"/>
</dbReference>
<evidence type="ECO:0000256" key="16">
    <source>
        <dbReference type="ARBA" id="ARBA00041416"/>
    </source>
</evidence>
<protein>
    <recommendedName>
        <fullName evidence="15">Mitochondrial potassium channel ATP-binding subunit</fullName>
    </recommendedName>
    <alternativeName>
        <fullName evidence="17">ATP-binding cassette sub-family B member 8, mitochondrial</fullName>
    </alternativeName>
    <alternativeName>
        <fullName evidence="16">Mitochondrial sulfonylurea-receptor</fullName>
    </alternativeName>
</protein>
<dbReference type="OMA" id="MTWLGER"/>
<evidence type="ECO:0000256" key="9">
    <source>
        <dbReference type="ARBA" id="ARBA00022946"/>
    </source>
</evidence>
<comment type="similarity">
    <text evidence="2">Belongs to the ABC transporter superfamily. ABCB family. Multidrug resistance exporter (TC 3.A.1.201) subfamily.</text>
</comment>
<gene>
    <name evidence="21" type="primary">107366188</name>
</gene>
<dbReference type="InterPro" id="IPR011527">
    <property type="entry name" value="ABC1_TM_dom"/>
</dbReference>
<dbReference type="InterPro" id="IPR003593">
    <property type="entry name" value="AAA+_ATPase"/>
</dbReference>
<feature type="transmembrane region" description="Helical" evidence="18">
    <location>
        <begin position="115"/>
        <end position="139"/>
    </location>
</feature>
<dbReference type="InterPro" id="IPR003439">
    <property type="entry name" value="ABC_transporter-like_ATP-bd"/>
</dbReference>
<keyword evidence="9" id="KW-0809">Transit peptide</keyword>
<evidence type="ECO:0000259" key="20">
    <source>
        <dbReference type="PROSITE" id="PS50929"/>
    </source>
</evidence>
<dbReference type="OrthoDB" id="6500128at2759"/>
<feature type="transmembrane region" description="Helical" evidence="18">
    <location>
        <begin position="173"/>
        <end position="194"/>
    </location>
</feature>
<dbReference type="CDD" id="cd18574">
    <property type="entry name" value="ABC_6TM_ABCB8_like"/>
    <property type="match status" value="1"/>
</dbReference>
<evidence type="ECO:0000256" key="6">
    <source>
        <dbReference type="ARBA" id="ARBA00022741"/>
    </source>
</evidence>
<dbReference type="PROSITE" id="PS00211">
    <property type="entry name" value="ABC_TRANSPORTER_1"/>
    <property type="match status" value="1"/>
</dbReference>
<dbReference type="PROSITE" id="PS50893">
    <property type="entry name" value="ABC_TRANSPORTER_2"/>
    <property type="match status" value="1"/>
</dbReference>
<dbReference type="GO" id="GO:0016887">
    <property type="term" value="F:ATP hydrolysis activity"/>
    <property type="evidence" value="ECO:0007669"/>
    <property type="project" value="InterPro"/>
</dbReference>
<dbReference type="Gene3D" id="1.20.1560.10">
    <property type="entry name" value="ABC transporter type 1, transmembrane domain"/>
    <property type="match status" value="1"/>
</dbReference>
<evidence type="ECO:0000256" key="5">
    <source>
        <dbReference type="ARBA" id="ARBA00022692"/>
    </source>
</evidence>
<evidence type="ECO:0000256" key="10">
    <source>
        <dbReference type="ARBA" id="ARBA00022958"/>
    </source>
</evidence>
<evidence type="ECO:0000256" key="7">
    <source>
        <dbReference type="ARBA" id="ARBA00022792"/>
    </source>
</evidence>
<evidence type="ECO:0000256" key="8">
    <source>
        <dbReference type="ARBA" id="ARBA00022840"/>
    </source>
</evidence>
<proteinExistence type="inferred from homology"/>
<accession>T1KPW9</accession>
<name>T1KPW9_TETUR</name>
<evidence type="ECO:0000259" key="19">
    <source>
        <dbReference type="PROSITE" id="PS50893"/>
    </source>
</evidence>
<evidence type="ECO:0000256" key="1">
    <source>
        <dbReference type="ARBA" id="ARBA00004448"/>
    </source>
</evidence>
<dbReference type="InterPro" id="IPR036640">
    <property type="entry name" value="ABC1_TM_sf"/>
</dbReference>
<dbReference type="CDD" id="cd03249">
    <property type="entry name" value="ABC_MTABC3_MDL1_MDL2"/>
    <property type="match status" value="1"/>
</dbReference>
<keyword evidence="14 18" id="KW-0472">Membrane</keyword>
<dbReference type="InterPro" id="IPR027417">
    <property type="entry name" value="P-loop_NTPase"/>
</dbReference>
<dbReference type="STRING" id="32264.T1KPW9"/>
<evidence type="ECO:0000256" key="13">
    <source>
        <dbReference type="ARBA" id="ARBA00023128"/>
    </source>
</evidence>
<dbReference type="AlphaFoldDB" id="T1KPW9"/>
<sequence>MLILKLVRSHGTNNFLSLSRSWHPNVSSVFKSLKNVRFGQNIKTHGRKVGLASGLIAFSGYQIYNLVHVKCEVGHHGDSDITEIISPKDEPAFSKENEHKHFRWSRIWAFIKNDYILLFISIASALCVAVLNIKIPLALGSIINDLSKYIQGTNQWSITELIGEIKNPVYTLITLYLLQSLGTFINISTLSIIGERMALNLRIKLFRCILDQDVEFFDKNSTGDIISRLTTDVQDFKSSFKLIISQGIRSITQVIGSAVSLYSLSSKMTLTLGLVLPAMVSVGRIFGYYLKRLSDECQKQIAKATEVANEAIGDIRTVKAFSLEDREFESFSNEMALTNQMNTALGIGIGMFRGVTNLALNQLVLGTLMMGGYLVSIGDVTPGSLMSFLVASQTVQRSLAQLSLLIGQYIRACSAGERIFEFIDSKHKIPAIGGMILSNPSGDIQFNNVKFSYPTRPGQEVLKQLNLNLKPGTVTAICGLSGSGKSTIAALIERFYDVDEGSIKIDGTDIRQMNCRWLRGQLIGYINQEPTLFATTIRENIRFGKPGASDEEVYEAAKLANADEFIKQFPDGYDTQVGERGLAVSGGQKQRIAIARAILKNPTILILDEATSALDASAEKSIQQALETVMKGKTVMIIAHRLSTIQNADIIVVIAKGKIIETGSHQELIKKKGFYYNLIMQQAQAYES</sequence>
<dbReference type="EMBL" id="CAEY01000341">
    <property type="status" value="NOT_ANNOTATED_CDS"/>
    <property type="molecule type" value="Genomic_DNA"/>
</dbReference>
<evidence type="ECO:0000256" key="18">
    <source>
        <dbReference type="SAM" id="Phobius"/>
    </source>
</evidence>
<dbReference type="GO" id="GO:0005524">
    <property type="term" value="F:ATP binding"/>
    <property type="evidence" value="ECO:0007669"/>
    <property type="project" value="UniProtKB-KW"/>
</dbReference>
<keyword evidence="7" id="KW-0999">Mitochondrion inner membrane</keyword>
<dbReference type="GO" id="GO:0006813">
    <property type="term" value="P:potassium ion transport"/>
    <property type="evidence" value="ECO:0007669"/>
    <property type="project" value="UniProtKB-KW"/>
</dbReference>
<evidence type="ECO:0000256" key="17">
    <source>
        <dbReference type="ARBA" id="ARBA00042968"/>
    </source>
</evidence>
<dbReference type="eggNOG" id="KOG0058">
    <property type="taxonomic scope" value="Eukaryota"/>
</dbReference>
<reference evidence="22" key="1">
    <citation type="submission" date="2011-08" db="EMBL/GenBank/DDBJ databases">
        <authorList>
            <person name="Rombauts S."/>
        </authorList>
    </citation>
    <scope>NUCLEOTIDE SEQUENCE</scope>
    <source>
        <strain evidence="22">London</strain>
    </source>
</reference>
<evidence type="ECO:0000256" key="14">
    <source>
        <dbReference type="ARBA" id="ARBA00023136"/>
    </source>
</evidence>
<dbReference type="PANTHER" id="PTHR43394:SF17">
    <property type="entry name" value="MITOCHONDRIAL POTASSIUM CHANNEL ATP-BINDING SUBUNIT"/>
    <property type="match status" value="1"/>
</dbReference>
<dbReference type="SUPFAM" id="SSF52540">
    <property type="entry name" value="P-loop containing nucleoside triphosphate hydrolases"/>
    <property type="match status" value="1"/>
</dbReference>
<evidence type="ECO:0000256" key="12">
    <source>
        <dbReference type="ARBA" id="ARBA00023065"/>
    </source>
</evidence>
<dbReference type="KEGG" id="tut:107366188"/>
<keyword evidence="12" id="KW-0406">Ion transport</keyword>
<reference evidence="21" key="2">
    <citation type="submission" date="2015-06" db="UniProtKB">
        <authorList>
            <consortium name="EnsemblMetazoa"/>
        </authorList>
    </citation>
    <scope>IDENTIFICATION</scope>
</reference>